<protein>
    <submittedName>
        <fullName evidence="3">Uncharacterized protein</fullName>
    </submittedName>
</protein>
<proteinExistence type="predicted"/>
<name>A0A8J7GI39_9ACTN</name>
<keyword evidence="4" id="KW-1185">Reference proteome</keyword>
<dbReference type="EMBL" id="JADOUF010000001">
    <property type="protein sequence ID" value="MBG6139629.1"/>
    <property type="molecule type" value="Genomic_DNA"/>
</dbReference>
<keyword evidence="2" id="KW-1133">Transmembrane helix</keyword>
<comment type="caution">
    <text evidence="3">The sequence shown here is derived from an EMBL/GenBank/DDBJ whole genome shotgun (WGS) entry which is preliminary data.</text>
</comment>
<keyword evidence="2" id="KW-0812">Transmembrane</keyword>
<feature type="transmembrane region" description="Helical" evidence="2">
    <location>
        <begin position="39"/>
        <end position="58"/>
    </location>
</feature>
<evidence type="ECO:0000256" key="1">
    <source>
        <dbReference type="SAM" id="MobiDB-lite"/>
    </source>
</evidence>
<evidence type="ECO:0000313" key="4">
    <source>
        <dbReference type="Proteomes" id="UP000622552"/>
    </source>
</evidence>
<dbReference type="Proteomes" id="UP000622552">
    <property type="component" value="Unassembled WGS sequence"/>
</dbReference>
<evidence type="ECO:0000313" key="3">
    <source>
        <dbReference type="EMBL" id="MBG6139629.1"/>
    </source>
</evidence>
<sequence length="398" mass="41516">MNNDLHTQLAALAEDVAPVDLHSRVLASSRRLAWQRGTLAGGVALAVVGVVAGSAMALTPTPRSTIIPADTPGPSVSQSASPTPSTSPEPAMTGTPIDLANATLDIPAWVFDKSPQCRGQQTLADGTGPGTPQGAPRNIVLGKVVTGDVNHDHVLDTVAIIRCRTGQNPLTQIVAFDQDATGTVHTIGQVVADTTPDGDPHELAVIFDVAVTAEGAVQAEVGDFSGLRDADSAQYSQHQTRTYGWDGQKFHQTGGPTSVGKNPHFAKLVVTSTDLTFGPFTGGQRTGTLTVTVHNDGMGAAWNTSVAIWAPGAVRQSGTGWTGCTRDANQPDKFGAHCALGKLQPGETRTLTLEFTLPYSSIDTTNTDSYVFGIARHAEADGDYRGSTTSEAKFALKL</sequence>
<reference evidence="3" key="1">
    <citation type="submission" date="2020-11" db="EMBL/GenBank/DDBJ databases">
        <title>Sequencing the genomes of 1000 actinobacteria strains.</title>
        <authorList>
            <person name="Klenk H.-P."/>
        </authorList>
    </citation>
    <scope>NUCLEOTIDE SEQUENCE</scope>
    <source>
        <strain evidence="3">DSM 45356</strain>
    </source>
</reference>
<evidence type="ECO:0000256" key="2">
    <source>
        <dbReference type="SAM" id="Phobius"/>
    </source>
</evidence>
<dbReference type="AlphaFoldDB" id="A0A8J7GI39"/>
<dbReference type="RefSeq" id="WP_197006263.1">
    <property type="nucleotide sequence ID" value="NZ_BONS01000006.1"/>
</dbReference>
<gene>
    <name evidence="3" type="ORF">IW245_005823</name>
</gene>
<feature type="region of interest" description="Disordered" evidence="1">
    <location>
        <begin position="63"/>
        <end position="96"/>
    </location>
</feature>
<organism evidence="3 4">
    <name type="scientific">Longispora fulva</name>
    <dbReference type="NCBI Taxonomy" id="619741"/>
    <lineage>
        <taxon>Bacteria</taxon>
        <taxon>Bacillati</taxon>
        <taxon>Actinomycetota</taxon>
        <taxon>Actinomycetes</taxon>
        <taxon>Micromonosporales</taxon>
        <taxon>Micromonosporaceae</taxon>
        <taxon>Longispora</taxon>
    </lineage>
</organism>
<keyword evidence="2" id="KW-0472">Membrane</keyword>
<feature type="compositionally biased region" description="Low complexity" evidence="1">
    <location>
        <begin position="74"/>
        <end position="91"/>
    </location>
</feature>
<accession>A0A8J7GI39</accession>